<reference evidence="1 2" key="1">
    <citation type="submission" date="2017-11" db="EMBL/GenBank/DDBJ databases">
        <authorList>
            <person name="Han C.G."/>
        </authorList>
    </citation>
    <scope>NUCLEOTIDE SEQUENCE [LARGE SCALE GENOMIC DNA]</scope>
    <source>
        <strain evidence="1 2">A10</strain>
    </source>
</reference>
<dbReference type="EMBL" id="PIDR01000734">
    <property type="protein sequence ID" value="PLO66438.1"/>
    <property type="molecule type" value="Genomic_DNA"/>
</dbReference>
<proteinExistence type="predicted"/>
<sequence length="423" mass="45632">IQDEYDALMRLRPAEQEKLAKAREADLRDILALRDRLVGTYGMPDDPSSFFVRAGAFLRSANFVTKLGGMTVSAIPDLARGMMVNGFSNTMRGYGALITRSPAYLASRAEQKKMAVGLETILQTRSRTMGDLVDSSSRTTAIEAGMERITDVFGKLTMMGHFDDMNKSVNGMITSDGILSGAFPAKRLAKLGINDKMAERIQKEFQKHGEVIQGWHIGNFEKWDDQYAAGLLQSAVLKDVNNTVITPGIGDTPLWASTPLGKTVFQFKSFATASYNRATLGGLQEGTAQFYYGTAFQIGLGSLTYALKQAANGREVDLTPQKMVLEGIDRSGILGPLMEYNNMAEKASGGMIGLGPLLGTGTQSRYASRGFIGSALGPTFGLLDTVTDVTAGVLNGDAGDRVLHSARTLLPGNNLFWIAPLIN</sequence>
<name>A0A2J5PKR2_9ENTR</name>
<dbReference type="AlphaFoldDB" id="A0A2J5PKR2"/>
<dbReference type="Proteomes" id="UP000234667">
    <property type="component" value="Unassembled WGS sequence"/>
</dbReference>
<comment type="caution">
    <text evidence="1">The sequence shown here is derived from an EMBL/GenBank/DDBJ whole genome shotgun (WGS) entry which is preliminary data.</text>
</comment>
<evidence type="ECO:0000313" key="2">
    <source>
        <dbReference type="Proteomes" id="UP000234667"/>
    </source>
</evidence>
<gene>
    <name evidence="1" type="ORF">CWN49_20945</name>
</gene>
<reference evidence="1 2" key="2">
    <citation type="submission" date="2018-01" db="EMBL/GenBank/DDBJ databases">
        <title>Genomic study of Klebsiella pneumoniae.</title>
        <authorList>
            <person name="Yang Y."/>
            <person name="Bicalho R."/>
        </authorList>
    </citation>
    <scope>NUCLEOTIDE SEQUENCE [LARGE SCALE GENOMIC DNA]</scope>
    <source>
        <strain evidence="1 2">A10</strain>
    </source>
</reference>
<feature type="non-terminal residue" evidence="1">
    <location>
        <position position="1"/>
    </location>
</feature>
<protein>
    <submittedName>
        <fullName evidence="1">Uncharacterized protein</fullName>
    </submittedName>
</protein>
<organism evidence="1 2">
    <name type="scientific">Klebsiella michiganensis</name>
    <dbReference type="NCBI Taxonomy" id="1134687"/>
    <lineage>
        <taxon>Bacteria</taxon>
        <taxon>Pseudomonadati</taxon>
        <taxon>Pseudomonadota</taxon>
        <taxon>Gammaproteobacteria</taxon>
        <taxon>Enterobacterales</taxon>
        <taxon>Enterobacteriaceae</taxon>
        <taxon>Klebsiella/Raoultella group</taxon>
        <taxon>Klebsiella</taxon>
    </lineage>
</organism>
<evidence type="ECO:0000313" key="1">
    <source>
        <dbReference type="EMBL" id="PLO66438.1"/>
    </source>
</evidence>
<accession>A0A2J5PKR2</accession>